<keyword evidence="6 10" id="KW-0249">Electron transport</keyword>
<dbReference type="Proteomes" id="UP001299409">
    <property type="component" value="Unassembled WGS sequence"/>
</dbReference>
<dbReference type="GO" id="GO:0022900">
    <property type="term" value="P:electron transport chain"/>
    <property type="evidence" value="ECO:0007669"/>
    <property type="project" value="UniProtKB-UniRule"/>
</dbReference>
<organism evidence="14">
    <name type="scientific">Intestinibacter bartlettii</name>
    <dbReference type="NCBI Taxonomy" id="261299"/>
    <lineage>
        <taxon>Bacteria</taxon>
        <taxon>Bacillati</taxon>
        <taxon>Bacillota</taxon>
        <taxon>Clostridia</taxon>
        <taxon>Peptostreptococcales</taxon>
        <taxon>Peptostreptococcaceae</taxon>
        <taxon>Intestinibacter</taxon>
    </lineage>
</organism>
<dbReference type="Pfam" id="PF14697">
    <property type="entry name" value="Fer4_21"/>
    <property type="match status" value="1"/>
</dbReference>
<dbReference type="Pfam" id="PF04060">
    <property type="entry name" value="FeS"/>
    <property type="match status" value="1"/>
</dbReference>
<evidence type="ECO:0000313" key="15">
    <source>
        <dbReference type="Proteomes" id="UP001299409"/>
    </source>
</evidence>
<dbReference type="PROSITE" id="PS51379">
    <property type="entry name" value="4FE4S_FER_2"/>
    <property type="match status" value="5"/>
</dbReference>
<feature type="binding site" evidence="10">
    <location>
        <position position="169"/>
    </location>
    <ligand>
        <name>[4Fe-4S] cluster</name>
        <dbReference type="ChEBI" id="CHEBI:49883"/>
        <label>3</label>
    </ligand>
</feature>
<keyword evidence="10" id="KW-1003">Cell membrane</keyword>
<sequence length="333" mass="34391">MEILKAVILLGIMGLIFGAVLAFAAQKFAVEVDEREAKILEVLPGANCGGCGYPGCGGVAAAIVKGEAPVNACPVGGAAVAAKVGEIMGVAAETGEKQVAHVMCKGTCSSAANKYEYQGITDCRAAVALIGGPKSCSFGCLGLGTCVSVCAFGALSIVDGVAVVDEDKCVLCGKCIDTCPKGLIQKKPAKQEVVVECSSKDKGKDVKDKCSAGCIGCKKCEKSCPVGAITVENNLATIDYSKCVGCKVCADVCPKKVIKADLSDRRKVSIDESKCIGCTACARTCPFGAIEGEKKQPHKVDLEKCKGCHLCMKKCKKDAIKLVDSKEESKLAN</sequence>
<evidence type="ECO:0000256" key="6">
    <source>
        <dbReference type="ARBA" id="ARBA00022982"/>
    </source>
</evidence>
<evidence type="ECO:0000259" key="11">
    <source>
        <dbReference type="PROSITE" id="PS51379"/>
    </source>
</evidence>
<feature type="binding site" evidence="10">
    <location>
        <position position="150"/>
    </location>
    <ligand>
        <name>[4Fe-4S] cluster</name>
        <dbReference type="ChEBI" id="CHEBI:49883"/>
        <label>3</label>
    </ligand>
</feature>
<dbReference type="Gene3D" id="3.30.70.20">
    <property type="match status" value="3"/>
</dbReference>
<evidence type="ECO:0000256" key="9">
    <source>
        <dbReference type="ARBA" id="ARBA00023136"/>
    </source>
</evidence>
<name>A0A6N2ZVR2_9FIRM</name>
<feature type="binding site" evidence="10">
    <location>
        <position position="51"/>
    </location>
    <ligand>
        <name>[4Fe-4S] cluster</name>
        <dbReference type="ChEBI" id="CHEBI:49883"/>
        <label>1</label>
    </ligand>
</feature>
<dbReference type="InterPro" id="IPR007202">
    <property type="entry name" value="4Fe-4S_dom"/>
</dbReference>
<keyword evidence="3 10" id="KW-0479">Metal-binding</keyword>
<evidence type="ECO:0000256" key="3">
    <source>
        <dbReference type="ARBA" id="ARBA00022723"/>
    </source>
</evidence>
<evidence type="ECO:0000256" key="10">
    <source>
        <dbReference type="HAMAP-Rule" id="MF_00463"/>
    </source>
</evidence>
<dbReference type="GO" id="GO:0046872">
    <property type="term" value="F:metal ion binding"/>
    <property type="evidence" value="ECO:0007669"/>
    <property type="project" value="UniProtKB-KW"/>
</dbReference>
<evidence type="ECO:0000256" key="5">
    <source>
        <dbReference type="ARBA" id="ARBA00022967"/>
    </source>
</evidence>
<dbReference type="InterPro" id="IPR017896">
    <property type="entry name" value="4Fe4S_Fe-S-bd"/>
</dbReference>
<keyword evidence="7 10" id="KW-0408">Iron</keyword>
<dbReference type="InterPro" id="IPR017900">
    <property type="entry name" value="4Fe4S_Fe_S_CS"/>
</dbReference>
<dbReference type="GO" id="GO:0005886">
    <property type="term" value="C:plasma membrane"/>
    <property type="evidence" value="ECO:0007669"/>
    <property type="project" value="UniProtKB-SubCell"/>
</dbReference>
<feature type="binding site" evidence="10">
    <location>
        <position position="146"/>
    </location>
    <ligand>
        <name>[4Fe-4S] cluster</name>
        <dbReference type="ChEBI" id="CHEBI:49883"/>
        <label>2</label>
    </ligand>
</feature>
<dbReference type="InterPro" id="IPR050395">
    <property type="entry name" value="4Fe4S_Ferredoxin_RnfB"/>
</dbReference>
<keyword evidence="1 10" id="KW-0813">Transport</keyword>
<feature type="binding site" evidence="10">
    <location>
        <position position="136"/>
    </location>
    <ligand>
        <name>[4Fe-4S] cluster</name>
        <dbReference type="ChEBI" id="CHEBI:49883"/>
        <label>2</label>
    </ligand>
</feature>
<feature type="binding site" evidence="10">
    <location>
        <position position="73"/>
    </location>
    <ligand>
        <name>[4Fe-4S] cluster</name>
        <dbReference type="ChEBI" id="CHEBI:49883"/>
        <label>1</label>
    </ligand>
</feature>
<dbReference type="GO" id="GO:0051539">
    <property type="term" value="F:4 iron, 4 sulfur cluster binding"/>
    <property type="evidence" value="ECO:0007669"/>
    <property type="project" value="UniProtKB-UniRule"/>
</dbReference>
<proteinExistence type="inferred from homology"/>
<dbReference type="AlphaFoldDB" id="A0A6N2ZVR2"/>
<evidence type="ECO:0000256" key="7">
    <source>
        <dbReference type="ARBA" id="ARBA00023004"/>
    </source>
</evidence>
<evidence type="ECO:0000313" key="14">
    <source>
        <dbReference type="EMBL" id="VYT81810.1"/>
    </source>
</evidence>
<feature type="binding site" evidence="10">
    <location>
        <position position="172"/>
    </location>
    <ligand>
        <name>[4Fe-4S] cluster</name>
        <dbReference type="ChEBI" id="CHEBI:49883"/>
        <label>3</label>
    </ligand>
</feature>
<dbReference type="InterPro" id="IPR010207">
    <property type="entry name" value="Elect_transpt_cplx_RnfB/RsxB"/>
</dbReference>
<comment type="cofactor">
    <cofactor evidence="10">
        <name>[4Fe-4S] cluster</name>
        <dbReference type="ChEBI" id="CHEBI:49883"/>
    </cofactor>
    <text evidence="10">Binds 3 [4Fe-4S] clusters.</text>
</comment>
<feature type="domain" description="4Fe-4S ferredoxin-type" evidence="11">
    <location>
        <begin position="160"/>
        <end position="189"/>
    </location>
</feature>
<dbReference type="SUPFAM" id="SSF54862">
    <property type="entry name" value="4Fe-4S ferredoxins"/>
    <property type="match status" value="2"/>
</dbReference>
<keyword evidence="4 10" id="KW-0677">Repeat</keyword>
<feature type="domain" description="4Fe-4S ferredoxin-type" evidence="11">
    <location>
        <begin position="266"/>
        <end position="295"/>
    </location>
</feature>
<keyword evidence="2 10" id="KW-0004">4Fe-4S</keyword>
<keyword evidence="8 10" id="KW-0411">Iron-sulfur</keyword>
<evidence type="ECO:0000313" key="13">
    <source>
        <dbReference type="EMBL" id="MCB5444657.1"/>
    </source>
</evidence>
<dbReference type="PROSITE" id="PS00198">
    <property type="entry name" value="4FE4S_FER_1"/>
    <property type="match status" value="2"/>
</dbReference>
<evidence type="ECO:0000256" key="2">
    <source>
        <dbReference type="ARBA" id="ARBA00022485"/>
    </source>
</evidence>
<keyword evidence="5 10" id="KW-1278">Translocase</keyword>
<feature type="domain" description="4Fe-4S ferredoxin-type" evidence="11">
    <location>
        <begin position="296"/>
        <end position="325"/>
    </location>
</feature>
<feature type="domain" description="4Fe-4S ferredoxin-type" evidence="11">
    <location>
        <begin position="236"/>
        <end position="263"/>
    </location>
</feature>
<dbReference type="HAMAP" id="MF_00463">
    <property type="entry name" value="RsxB_RnfB"/>
    <property type="match status" value="1"/>
</dbReference>
<comment type="caution">
    <text evidence="10">Lacks conserved residue(s) required for the propagation of feature annotation.</text>
</comment>
<dbReference type="PROSITE" id="PS51656">
    <property type="entry name" value="4FE4S"/>
    <property type="match status" value="1"/>
</dbReference>
<feature type="binding site" evidence="10">
    <location>
        <position position="48"/>
    </location>
    <ligand>
        <name>[4Fe-4S] cluster</name>
        <dbReference type="ChEBI" id="CHEBI:49883"/>
        <label>1</label>
    </ligand>
</feature>
<dbReference type="Pfam" id="PF00037">
    <property type="entry name" value="Fer4"/>
    <property type="match status" value="1"/>
</dbReference>
<dbReference type="PANTHER" id="PTHR43560">
    <property type="entry name" value="ION-TRANSLOCATING OXIDOREDUCTASE COMPLEX SUBUNIT B"/>
    <property type="match status" value="1"/>
</dbReference>
<dbReference type="EMBL" id="JAJBMB010000001">
    <property type="protein sequence ID" value="MCB5444657.1"/>
    <property type="molecule type" value="Genomic_DNA"/>
</dbReference>
<comment type="similarity">
    <text evidence="10">Belongs to the 4Fe4S bacterial-type ferredoxin family. RnfB subfamily.</text>
</comment>
<dbReference type="Gene3D" id="1.10.15.40">
    <property type="entry name" value="Electron transport complex subunit B, putative Fe-S cluster"/>
    <property type="match status" value="1"/>
</dbReference>
<comment type="subcellular location">
    <subcellularLocation>
        <location evidence="10">Cell membrane</location>
    </subcellularLocation>
</comment>
<dbReference type="EC" id="7.-.-.-" evidence="10"/>
<evidence type="ECO:0000259" key="12">
    <source>
        <dbReference type="PROSITE" id="PS51656"/>
    </source>
</evidence>
<feature type="binding site" evidence="10">
    <location>
        <position position="175"/>
    </location>
    <ligand>
        <name>[4Fe-4S] cluster</name>
        <dbReference type="ChEBI" id="CHEBI:49883"/>
        <label>3</label>
    </ligand>
</feature>
<comment type="subunit">
    <text evidence="10">The complex is composed of six subunits: RnfA, RnfB, RnfC, RnfD, RnfE and RnfG.</text>
</comment>
<dbReference type="CDD" id="cd10549">
    <property type="entry name" value="MtMvhB_like"/>
    <property type="match status" value="2"/>
</dbReference>
<evidence type="ECO:0000256" key="8">
    <source>
        <dbReference type="ARBA" id="ARBA00023014"/>
    </source>
</evidence>
<feature type="domain" description="4Fe-4S" evidence="12">
    <location>
        <begin position="31"/>
        <end position="90"/>
    </location>
</feature>
<keyword evidence="15" id="KW-1185">Reference proteome</keyword>
<reference evidence="14" key="1">
    <citation type="submission" date="2019-11" db="EMBL/GenBank/DDBJ databases">
        <authorList>
            <person name="Feng L."/>
        </authorList>
    </citation>
    <scope>NUCLEOTIDE SEQUENCE</scope>
    <source>
        <strain evidence="14">IbartlettiiLFYP30</strain>
    </source>
</reference>
<dbReference type="PANTHER" id="PTHR43560:SF1">
    <property type="entry name" value="ION-TRANSLOCATING OXIDOREDUCTASE COMPLEX SUBUNIT B"/>
    <property type="match status" value="1"/>
</dbReference>
<dbReference type="RefSeq" id="WP_007286593.1">
    <property type="nucleotide sequence ID" value="NZ_BAABXU010000001.1"/>
</dbReference>
<reference evidence="13 15" key="2">
    <citation type="submission" date="2021-10" db="EMBL/GenBank/DDBJ databases">
        <title>Collection of gut derived symbiotic bacterial strains cultured from healthy donors.</title>
        <authorList>
            <person name="Lin H."/>
            <person name="Littmann E."/>
            <person name="Claire K."/>
            <person name="Pamer E."/>
        </authorList>
    </citation>
    <scope>NUCLEOTIDE SEQUENCE [LARGE SCALE GENOMIC DNA]</scope>
    <source>
        <strain evidence="13 15">MSK.17.68</strain>
    </source>
</reference>
<evidence type="ECO:0000256" key="1">
    <source>
        <dbReference type="ARBA" id="ARBA00022448"/>
    </source>
</evidence>
<accession>A0A6N2ZVR2</accession>
<feature type="binding site" evidence="10">
    <location>
        <position position="179"/>
    </location>
    <ligand>
        <name>[4Fe-4S] cluster</name>
        <dbReference type="ChEBI" id="CHEBI:49883"/>
        <label>2</label>
    </ligand>
</feature>
<feature type="binding site" evidence="10">
    <location>
        <position position="56"/>
    </location>
    <ligand>
        <name>[4Fe-4S] cluster</name>
        <dbReference type="ChEBI" id="CHEBI:49883"/>
        <label>1</label>
    </ligand>
</feature>
<evidence type="ECO:0000256" key="4">
    <source>
        <dbReference type="ARBA" id="ARBA00022737"/>
    </source>
</evidence>
<feature type="domain" description="4Fe-4S ferredoxin-type" evidence="11">
    <location>
        <begin position="203"/>
        <end position="234"/>
    </location>
</feature>
<dbReference type="GO" id="GO:0009055">
    <property type="term" value="F:electron transfer activity"/>
    <property type="evidence" value="ECO:0007669"/>
    <property type="project" value="InterPro"/>
</dbReference>
<dbReference type="NCBIfam" id="TIGR01944">
    <property type="entry name" value="rnfB"/>
    <property type="match status" value="1"/>
</dbReference>
<dbReference type="EMBL" id="CACRUE010000012">
    <property type="protein sequence ID" value="VYT81810.1"/>
    <property type="molecule type" value="Genomic_DNA"/>
</dbReference>
<keyword evidence="9 10" id="KW-0472">Membrane</keyword>
<comment type="function">
    <text evidence="10">Part of a membrane-bound complex that couples electron transfer with translocation of ions across the membrane.</text>
</comment>
<gene>
    <name evidence="10 14" type="primary">rnfB</name>
    <name evidence="14" type="ORF">IBLFYP30_00160</name>
    <name evidence="13" type="ORF">LIP50_00420</name>
</gene>
<feature type="binding site" evidence="10">
    <location>
        <position position="140"/>
    </location>
    <ligand>
        <name>[4Fe-4S] cluster</name>
        <dbReference type="ChEBI" id="CHEBI:49883"/>
        <label>2</label>
    </ligand>
</feature>
<dbReference type="GeneID" id="89564626"/>
<protein>
    <recommendedName>
        <fullName evidence="10">Ion-translocating oxidoreductase complex subunit B</fullName>
        <ecNumber evidence="10">7.-.-.-</ecNumber>
    </recommendedName>
    <alternativeName>
        <fullName evidence="10">Rnf electron transport complex subunit B</fullName>
    </alternativeName>
</protein>
<feature type="region of interest" description="Hydrophobic" evidence="10">
    <location>
        <begin position="1"/>
        <end position="25"/>
    </location>
</feature>
<dbReference type="Pfam" id="PF12838">
    <property type="entry name" value="Fer4_7"/>
    <property type="match status" value="1"/>
</dbReference>